<dbReference type="GO" id="GO:0006541">
    <property type="term" value="P:glutamine metabolic process"/>
    <property type="evidence" value="ECO:0007669"/>
    <property type="project" value="TreeGrafter"/>
</dbReference>
<feature type="binding site" evidence="19">
    <location>
        <position position="210"/>
    </location>
    <ligand>
        <name>ATP</name>
        <dbReference type="ChEBI" id="CHEBI:30616"/>
        <label>1</label>
    </ligand>
</feature>
<dbReference type="GO" id="GO:0046872">
    <property type="term" value="F:metal ion binding"/>
    <property type="evidence" value="ECO:0007669"/>
    <property type="project" value="UniProtKB-KW"/>
</dbReference>
<evidence type="ECO:0000256" key="10">
    <source>
        <dbReference type="ARBA" id="ARBA00022741"/>
    </source>
</evidence>
<evidence type="ECO:0000313" key="23">
    <source>
        <dbReference type="EMBL" id="KGI81007.1"/>
    </source>
</evidence>
<dbReference type="FunFam" id="3.30.470.20:FF:000014">
    <property type="entry name" value="Carbamoyl-phosphate synthase large chain"/>
    <property type="match status" value="1"/>
</dbReference>
<keyword evidence="9 19" id="KW-0677">Repeat</keyword>
<evidence type="ECO:0000313" key="24">
    <source>
        <dbReference type="Proteomes" id="UP000029737"/>
    </source>
</evidence>
<evidence type="ECO:0000256" key="6">
    <source>
        <dbReference type="ARBA" id="ARBA00022598"/>
    </source>
</evidence>
<keyword evidence="12" id="KW-0460">Magnesium</keyword>
<dbReference type="UniPathway" id="UPA00068">
    <property type="reaction ID" value="UER00171"/>
</dbReference>
<dbReference type="InterPro" id="IPR005480">
    <property type="entry name" value="CPSase_lsu_oligo"/>
</dbReference>
<organism evidence="22 25">
    <name type="scientific">Actinopolyspora erythraea</name>
    <dbReference type="NCBI Taxonomy" id="414996"/>
    <lineage>
        <taxon>Bacteria</taxon>
        <taxon>Bacillati</taxon>
        <taxon>Actinomycetota</taxon>
        <taxon>Actinomycetes</taxon>
        <taxon>Actinopolysporales</taxon>
        <taxon>Actinopolysporaceae</taxon>
        <taxon>Actinopolyspora</taxon>
    </lineage>
</organism>
<evidence type="ECO:0000256" key="7">
    <source>
        <dbReference type="ARBA" id="ARBA00022605"/>
    </source>
</evidence>
<feature type="binding site" evidence="19">
    <location>
        <position position="241"/>
    </location>
    <ligand>
        <name>ATP</name>
        <dbReference type="ChEBI" id="CHEBI:30616"/>
        <label>1</label>
    </ligand>
</feature>
<feature type="binding site" evidence="19">
    <location>
        <position position="841"/>
    </location>
    <ligand>
        <name>Mn(2+)</name>
        <dbReference type="ChEBI" id="CHEBI:29035"/>
        <label>3</label>
    </ligand>
</feature>
<feature type="binding site" evidence="19">
    <location>
        <position position="841"/>
    </location>
    <ligand>
        <name>ATP</name>
        <dbReference type="ChEBI" id="CHEBI:30616"/>
        <label>2</label>
    </ligand>
</feature>
<dbReference type="NCBIfam" id="NF009455">
    <property type="entry name" value="PRK12815.1"/>
    <property type="match status" value="1"/>
</dbReference>
<comment type="pathway">
    <text evidence="2 19">Pyrimidine metabolism; UMP biosynthesis via de novo pathway; (S)-dihydroorotate from bicarbonate: step 1/3.</text>
</comment>
<dbReference type="GO" id="GO:0004088">
    <property type="term" value="F:carbamoyl-phosphate synthase (glutamine-hydrolyzing) activity"/>
    <property type="evidence" value="ECO:0007669"/>
    <property type="project" value="UniProtKB-UniRule"/>
</dbReference>
<dbReference type="InterPro" id="IPR016185">
    <property type="entry name" value="PreATP-grasp_dom_sf"/>
</dbReference>
<dbReference type="SUPFAM" id="SSF48108">
    <property type="entry name" value="Carbamoyl phosphate synthetase, large subunit connection domain"/>
    <property type="match status" value="1"/>
</dbReference>
<evidence type="ECO:0000256" key="8">
    <source>
        <dbReference type="ARBA" id="ARBA00022723"/>
    </source>
</evidence>
<evidence type="ECO:0000256" key="13">
    <source>
        <dbReference type="ARBA" id="ARBA00022975"/>
    </source>
</evidence>
<comment type="pathway">
    <text evidence="3 19">Amino-acid biosynthesis; L-arginine biosynthesis; carbamoyl phosphate from bicarbonate: step 1/1.</text>
</comment>
<feature type="binding site" evidence="19">
    <location>
        <position position="841"/>
    </location>
    <ligand>
        <name>Mg(2+)</name>
        <dbReference type="ChEBI" id="CHEBI:18420"/>
        <label>3</label>
    </ligand>
</feature>
<dbReference type="Gene3D" id="3.40.50.20">
    <property type="match status" value="2"/>
</dbReference>
<feature type="binding site" evidence="19">
    <location>
        <position position="853"/>
    </location>
    <ligand>
        <name>Mg(2+)</name>
        <dbReference type="ChEBI" id="CHEBI:18420"/>
        <label>3</label>
    </ligand>
</feature>
<dbReference type="SMART" id="SM01096">
    <property type="entry name" value="CPSase_L_D3"/>
    <property type="match status" value="1"/>
</dbReference>
<dbReference type="Gene3D" id="3.30.470.20">
    <property type="entry name" value="ATP-grasp fold, B domain"/>
    <property type="match status" value="2"/>
</dbReference>
<feature type="domain" description="MGS-like" evidence="21">
    <location>
        <begin position="964"/>
        <end position="1125"/>
    </location>
</feature>
<dbReference type="PROSITE" id="PS51257">
    <property type="entry name" value="PROKAR_LIPOPROTEIN"/>
    <property type="match status" value="1"/>
</dbReference>
<feature type="binding site" evidence="19">
    <location>
        <position position="301"/>
    </location>
    <ligand>
        <name>Mn(2+)</name>
        <dbReference type="ChEBI" id="CHEBI:29035"/>
        <label>2</label>
    </ligand>
</feature>
<feature type="binding site" evidence="19">
    <location>
        <position position="798"/>
    </location>
    <ligand>
        <name>ATP</name>
        <dbReference type="ChEBI" id="CHEBI:30616"/>
        <label>2</label>
    </ligand>
</feature>
<dbReference type="EC" id="6.3.5.5" evidence="19"/>
<feature type="binding site" evidence="19">
    <location>
        <position position="285"/>
    </location>
    <ligand>
        <name>Mn(2+)</name>
        <dbReference type="ChEBI" id="CHEBI:29035"/>
        <label>1</label>
    </ligand>
</feature>
<dbReference type="SMART" id="SM00851">
    <property type="entry name" value="MGS"/>
    <property type="match status" value="1"/>
</dbReference>
<dbReference type="InterPro" id="IPR033937">
    <property type="entry name" value="MGS_CPS_CarB"/>
</dbReference>
<feature type="domain" description="ATP-grasp" evidence="20">
    <location>
        <begin position="133"/>
        <end position="328"/>
    </location>
</feature>
<feature type="binding site" evidence="19">
    <location>
        <position position="299"/>
    </location>
    <ligand>
        <name>Mn(2+)</name>
        <dbReference type="ChEBI" id="CHEBI:29035"/>
        <label>2</label>
    </ligand>
</feature>
<feature type="binding site" evidence="19">
    <location>
        <position position="768"/>
    </location>
    <ligand>
        <name>ATP</name>
        <dbReference type="ChEBI" id="CHEBI:30616"/>
        <label>2</label>
    </ligand>
</feature>
<feature type="binding site" evidence="19">
    <location>
        <position position="285"/>
    </location>
    <ligand>
        <name>ATP</name>
        <dbReference type="ChEBI" id="CHEBI:30616"/>
        <label>1</label>
    </ligand>
</feature>
<feature type="binding site" evidence="19">
    <location>
        <position position="801"/>
    </location>
    <ligand>
        <name>ATP</name>
        <dbReference type="ChEBI" id="CHEBI:30616"/>
        <label>2</label>
    </ligand>
</feature>
<feature type="binding site" evidence="19">
    <location>
        <position position="766"/>
    </location>
    <ligand>
        <name>ATP</name>
        <dbReference type="ChEBI" id="CHEBI:30616"/>
        <label>2</label>
    </ligand>
</feature>
<comment type="domain">
    <text evidence="19">The large subunit is composed of 2 ATP-grasp domains that are involved in binding the 2 ATP molecules needed for carbamoyl phosphate synthesis. The N-terminal ATP-grasp domain (referred to as the carboxyphosphate synthetic component) catalyzes the ATP-dependent phosphorylation of hydrogencarbonate to carboxyphosphate and the subsequent nucleophilic attack by ammonia to form a carbamate intermediate. The C-terminal ATP-grasp domain (referred to as the carbamoyl phosphate synthetic component) then catalyzes the phosphorylation of carbamate with the second ATP to form the end product carbamoyl phosphate. The reactive and unstable enzyme intermediates are sequentially channeled from one active site to the next through the interior of the protein over a distance of at least 96 A.</text>
</comment>
<feature type="domain" description="ATP-grasp" evidence="20">
    <location>
        <begin position="691"/>
        <end position="882"/>
    </location>
</feature>
<evidence type="ECO:0000256" key="9">
    <source>
        <dbReference type="ARBA" id="ARBA00022737"/>
    </source>
</evidence>
<dbReference type="GO" id="GO:0006526">
    <property type="term" value="P:L-arginine biosynthetic process"/>
    <property type="evidence" value="ECO:0007669"/>
    <property type="project" value="UniProtKB-UniRule"/>
</dbReference>
<feature type="binding site" evidence="19">
    <location>
        <position position="243"/>
    </location>
    <ligand>
        <name>ATP</name>
        <dbReference type="ChEBI" id="CHEBI:30616"/>
        <label>1</label>
    </ligand>
</feature>
<dbReference type="GO" id="GO:0005737">
    <property type="term" value="C:cytoplasm"/>
    <property type="evidence" value="ECO:0007669"/>
    <property type="project" value="TreeGrafter"/>
</dbReference>
<feature type="binding site" evidence="19">
    <location>
        <position position="773"/>
    </location>
    <ligand>
        <name>ATP</name>
        <dbReference type="ChEBI" id="CHEBI:30616"/>
        <label>2</label>
    </ligand>
</feature>
<dbReference type="EC" id="6.3.4.16" evidence="19"/>
<protein>
    <recommendedName>
        <fullName evidence="19">Carbamoyl phosphate synthase large chain</fullName>
        <ecNumber evidence="19">6.3.4.16</ecNumber>
        <ecNumber evidence="19">6.3.5.5</ecNumber>
    </recommendedName>
    <alternativeName>
        <fullName evidence="19">Carbamoyl phosphate synthetase ammonia chain</fullName>
    </alternativeName>
</protein>
<dbReference type="Pfam" id="PF25596">
    <property type="entry name" value="CPSase_L_D1"/>
    <property type="match status" value="2"/>
</dbReference>
<feature type="region of interest" description="Carboxyphosphate synthetic domain" evidence="19">
    <location>
        <begin position="1"/>
        <end position="402"/>
    </location>
</feature>
<feature type="binding site" evidence="19">
    <location>
        <position position="301"/>
    </location>
    <ligand>
        <name>Mg(2+)</name>
        <dbReference type="ChEBI" id="CHEBI:18420"/>
        <label>2</label>
    </ligand>
</feature>
<dbReference type="InterPro" id="IPR036897">
    <property type="entry name" value="CarbamoylP_synth_lsu_oligo_sf"/>
</dbReference>
<dbReference type="PANTHER" id="PTHR11405">
    <property type="entry name" value="CARBAMOYLTRANSFERASE FAMILY MEMBER"/>
    <property type="match status" value="1"/>
</dbReference>
<dbReference type="Pfam" id="PF02786">
    <property type="entry name" value="CPSase_L_D2"/>
    <property type="match status" value="2"/>
</dbReference>
<feature type="binding site" evidence="19">
    <location>
        <position position="855"/>
    </location>
    <ligand>
        <name>Mn(2+)</name>
        <dbReference type="ChEBI" id="CHEBI:29035"/>
        <label>4</label>
    </ligand>
</feature>
<dbReference type="InterPro" id="IPR006275">
    <property type="entry name" value="CPSase_lsu"/>
</dbReference>
<keyword evidence="5 19" id="KW-0055">Arginine biosynthesis</keyword>
<evidence type="ECO:0000259" key="21">
    <source>
        <dbReference type="PROSITE" id="PS51855"/>
    </source>
</evidence>
<dbReference type="GO" id="GO:0044205">
    <property type="term" value="P:'de novo' UMP biosynthetic process"/>
    <property type="evidence" value="ECO:0007669"/>
    <property type="project" value="UniProtKB-UniRule"/>
</dbReference>
<dbReference type="KEGG" id="aey:CDG81_15010"/>
<evidence type="ECO:0000259" key="20">
    <source>
        <dbReference type="PROSITE" id="PS50975"/>
    </source>
</evidence>
<dbReference type="PROSITE" id="PS50975">
    <property type="entry name" value="ATP_GRASP"/>
    <property type="match status" value="2"/>
</dbReference>
<keyword evidence="8" id="KW-0479">Metal-binding</keyword>
<feature type="binding site" evidence="19">
    <location>
        <position position="169"/>
    </location>
    <ligand>
        <name>ATP</name>
        <dbReference type="ChEBI" id="CHEBI:30616"/>
        <label>1</label>
    </ligand>
</feature>
<evidence type="ECO:0000256" key="16">
    <source>
        <dbReference type="ARBA" id="ARBA00048816"/>
    </source>
</evidence>
<dbReference type="InterPro" id="IPR005483">
    <property type="entry name" value="CPSase_dom"/>
</dbReference>
<feature type="binding site" evidence="19">
    <location>
        <position position="299"/>
    </location>
    <ligand>
        <name>ATP</name>
        <dbReference type="ChEBI" id="CHEBI:30616"/>
        <label>1</label>
    </ligand>
</feature>
<dbReference type="SUPFAM" id="SSF52440">
    <property type="entry name" value="PreATP-grasp domain"/>
    <property type="match status" value="2"/>
</dbReference>
<accession>A0A099D5E7</accession>
<reference evidence="23 24" key="1">
    <citation type="journal article" date="2014" name="PLoS ONE">
        <title>Identification and Characterization of a New Erythromycin Biosynthetic Gene Cluster in Actinopolyspora erythraea YIM90600, a Novel Erythronolide-Producing Halophilic Actinomycete Isolated from Salt Field.</title>
        <authorList>
            <person name="Chen D."/>
            <person name="Feng J."/>
            <person name="Huang L."/>
            <person name="Zhang Q."/>
            <person name="Wu J."/>
            <person name="Zhu X."/>
            <person name="Duan Y."/>
            <person name="Xu Z."/>
        </authorList>
    </citation>
    <scope>NUCLEOTIDE SEQUENCE [LARGE SCALE GENOMIC DNA]</scope>
    <source>
        <strain evidence="23 24">YIM90600</strain>
    </source>
</reference>
<proteinExistence type="inferred from homology"/>
<evidence type="ECO:0000256" key="4">
    <source>
        <dbReference type="ARBA" id="ARBA00009799"/>
    </source>
</evidence>
<evidence type="ECO:0000256" key="19">
    <source>
        <dbReference type="HAMAP-Rule" id="MF_01210"/>
    </source>
</evidence>
<dbReference type="PRINTS" id="PR00098">
    <property type="entry name" value="CPSASE"/>
</dbReference>
<feature type="binding site" evidence="19">
    <location>
        <position position="285"/>
    </location>
    <ligand>
        <name>Mg(2+)</name>
        <dbReference type="ChEBI" id="CHEBI:18420"/>
        <label>1</label>
    </ligand>
</feature>
<feature type="binding site" evidence="19">
    <location>
        <position position="799"/>
    </location>
    <ligand>
        <name>ATP</name>
        <dbReference type="ChEBI" id="CHEBI:30616"/>
        <label>2</label>
    </ligand>
</feature>
<evidence type="ECO:0000256" key="5">
    <source>
        <dbReference type="ARBA" id="ARBA00022571"/>
    </source>
</evidence>
<feature type="binding site" evidence="19">
    <location>
        <position position="175"/>
    </location>
    <ligand>
        <name>ATP</name>
        <dbReference type="ChEBI" id="CHEBI:30616"/>
        <label>1</label>
    </ligand>
</feature>
<evidence type="ECO:0000256" key="14">
    <source>
        <dbReference type="ARBA" id="ARBA00023211"/>
    </source>
</evidence>
<name>A0A099D5E7_9ACTN</name>
<dbReference type="NCBIfam" id="NF003671">
    <property type="entry name" value="PRK05294.1"/>
    <property type="match status" value="1"/>
</dbReference>
<comment type="catalytic activity">
    <reaction evidence="15 19">
        <text>hydrogencarbonate + NH4(+) + 2 ATP = carbamoyl phosphate + 2 ADP + phosphate + 2 H(+)</text>
        <dbReference type="Rhea" id="RHEA:18029"/>
        <dbReference type="ChEBI" id="CHEBI:15378"/>
        <dbReference type="ChEBI" id="CHEBI:17544"/>
        <dbReference type="ChEBI" id="CHEBI:28938"/>
        <dbReference type="ChEBI" id="CHEBI:30616"/>
        <dbReference type="ChEBI" id="CHEBI:43474"/>
        <dbReference type="ChEBI" id="CHEBI:58228"/>
        <dbReference type="ChEBI" id="CHEBI:456216"/>
        <dbReference type="EC" id="6.3.4.16"/>
    </reaction>
</comment>
<keyword evidence="11 19" id="KW-0067">ATP-binding</keyword>
<evidence type="ECO:0000313" key="22">
    <source>
        <dbReference type="EMBL" id="ASU79378.1"/>
    </source>
</evidence>
<evidence type="ECO:0000256" key="15">
    <source>
        <dbReference type="ARBA" id="ARBA00047359"/>
    </source>
</evidence>
<comment type="subunit">
    <text evidence="18 19">Composed of two chains; the small (or glutamine) chain promotes the hydrolysis of glutamine to ammonia, which is used by the large (or ammonia) chain to synthesize carbamoyl phosphate. Tetramer of heterodimers (alpha,beta)4.</text>
</comment>
<keyword evidence="10 19" id="KW-0547">Nucleotide-binding</keyword>
<feature type="binding site" evidence="19">
    <location>
        <position position="299"/>
    </location>
    <ligand>
        <name>Mg(2+)</name>
        <dbReference type="ChEBI" id="CHEBI:18420"/>
        <label>1</label>
    </ligand>
</feature>
<dbReference type="InterPro" id="IPR005479">
    <property type="entry name" value="CPAse_ATP-bd"/>
</dbReference>
<dbReference type="PROSITE" id="PS51855">
    <property type="entry name" value="MGS"/>
    <property type="match status" value="1"/>
</dbReference>
<dbReference type="UniPathway" id="UPA00070">
    <property type="reaction ID" value="UER00115"/>
</dbReference>
<comment type="cofactor">
    <cofactor evidence="19">
        <name>Mg(2+)</name>
        <dbReference type="ChEBI" id="CHEBI:18420"/>
    </cofactor>
    <cofactor evidence="19">
        <name>Mn(2+)</name>
        <dbReference type="ChEBI" id="CHEBI:29035"/>
    </cofactor>
    <text evidence="19">Binds 4 Mg(2+) or Mn(2+) ions per subunit.</text>
</comment>
<feature type="region of interest" description="Allosteric domain" evidence="19">
    <location>
        <begin position="964"/>
        <end position="1125"/>
    </location>
</feature>
<feature type="binding site" evidence="19">
    <location>
        <position position="853"/>
    </location>
    <ligand>
        <name>Mg(2+)</name>
        <dbReference type="ChEBI" id="CHEBI:18420"/>
        <label>4</label>
    </ligand>
</feature>
<feature type="binding site" evidence="19">
    <location>
        <position position="853"/>
    </location>
    <ligand>
        <name>Mn(2+)</name>
        <dbReference type="ChEBI" id="CHEBI:29035"/>
        <label>3</label>
    </ligand>
</feature>
<dbReference type="PROSITE" id="PS00867">
    <property type="entry name" value="CPSASE_2"/>
    <property type="match status" value="2"/>
</dbReference>
<comment type="cofactor">
    <cofactor evidence="1">
        <name>Mn(2+)</name>
        <dbReference type="ChEBI" id="CHEBI:29035"/>
    </cofactor>
</comment>
<dbReference type="RefSeq" id="WP_043574588.1">
    <property type="nucleotide sequence ID" value="NZ_CP022752.1"/>
</dbReference>
<dbReference type="HAMAP" id="MF_01210_B">
    <property type="entry name" value="CPSase_L_chain_B"/>
    <property type="match status" value="1"/>
</dbReference>
<dbReference type="Pfam" id="PF02787">
    <property type="entry name" value="CPSase_L_D3"/>
    <property type="match status" value="1"/>
</dbReference>
<evidence type="ECO:0000256" key="3">
    <source>
        <dbReference type="ARBA" id="ARBA00005077"/>
    </source>
</evidence>
<dbReference type="AlphaFoldDB" id="A0A099D5E7"/>
<dbReference type="Gene3D" id="3.30.1490.20">
    <property type="entry name" value="ATP-grasp fold, A domain"/>
    <property type="match status" value="1"/>
</dbReference>
<dbReference type="Proteomes" id="UP000029737">
    <property type="component" value="Unassembled WGS sequence"/>
</dbReference>
<dbReference type="FunFam" id="3.40.50.20:FF:000001">
    <property type="entry name" value="Carbamoyl-phosphate synthase large chain"/>
    <property type="match status" value="2"/>
</dbReference>
<feature type="binding site" evidence="19">
    <location>
        <position position="242"/>
    </location>
    <ligand>
        <name>ATP</name>
        <dbReference type="ChEBI" id="CHEBI:30616"/>
        <label>1</label>
    </ligand>
</feature>
<dbReference type="FunFam" id="3.30.470.20:FF:000007">
    <property type="entry name" value="Carbamoyl-phosphate synthase large chain"/>
    <property type="match status" value="1"/>
</dbReference>
<sequence length="1125" mass="120607">MPKRTDINHVLVIGSGPIVIGQACEFDYSGTQACRVLRSEGIRVTLVNSNPATIMTDPEFADATYIEPITPEFLEKVIDAERPDALLATLGGQTALNTAVALYERGVLEKYGVELIGADIEAIQRGEDRQRFKDIVRSVGGGVPESRVCNSMDEVRDFVSERGLPVVIRPSFTMGGLGSGMAHTHEELERMASLGLTESPVHEVLIEESVLGWKEYELELMRDHADNVVVICSIENVDPMGVHTGDSVTVAPSMTLTDREYQHMRDVGIDVLREVGVDTGGCNIQFAIHPSTGRMVVIEMNPRVSRSSALASKATGFPIAKIAAKLAIGYSLDEIPNDITEQTPASFEPTLDYVVVKAPRFAFEKFPGADTGLTTTMKSVGEAMALGRNFTEALGKAMRSLESSRAGFWTVPDPEGVTLDSTLDELTNGHDGRLYTVERALRMGATVAQVHEASGIDPWFIDQIAALVELREEILAAPVLDAELLRRTKRAGISDRQIAALRPELAGEYGVRSLRHRLGVRPVYKTVDTCAAEFAAATPYHYSAYESDPAAESEVARQRERPKVIILGSGPNRIGQGIEFDYSCVHAAMGLRAAPDNGGSGYETVMVNCNPETVSTDYDTSDRLYFEPLTFEDVLEVVHSEQASGTVAGVVVQLGGQTPLGLARKLAEAGVPVVGTPPEAIHLAEDRGSFGEVLARAGLPAPSYGTATSFEGAKRIADDIGYPVLVRPSYVLGGRGMEIVYDEASLENYIARATEVTPEHPVLVDNFLDDAIEIDVDALADGTDVYIGGVMEHIEEAGVHSGDSACALPPITLGRQDIEKVRRCTEALAEGIGVRGLLNVQYALKDDVLYVLEANPRASRTVPFVSKAAAAPLAKAAARIMFGAKIADLRAEGMLPPQGDGADLPPHAPVAVKEAVLPFHRFRTPEGHGIDSLLGPEMKSTGEVMGIDTAFGQAFAKSQSGAYGSLPTSGRVFVSVANRDKRSMVFPVKRLADLGFDVCATAGTAEVLQRNDIACTVVRKHNEDPADFGAPSGVETDGDRDVIDLIKAGEIDMIFNTPYGNPGPRVDGYEIRTAAVSRDVPCITTVQGAAAAVQGVEAAIRGNIGVRPLQRLQATLRGDRSGEIR</sequence>
<comment type="caution">
    <text evidence="19">Lacks conserved residue(s) required for the propagation of feature annotation.</text>
</comment>
<dbReference type="Gene3D" id="3.40.50.1380">
    <property type="entry name" value="Methylglyoxal synthase-like domain"/>
    <property type="match status" value="1"/>
</dbReference>
<dbReference type="InterPro" id="IPR011761">
    <property type="entry name" value="ATP-grasp"/>
</dbReference>
<dbReference type="EMBL" id="JPMV01000025">
    <property type="protein sequence ID" value="KGI81007.1"/>
    <property type="molecule type" value="Genomic_DNA"/>
</dbReference>
<dbReference type="PROSITE" id="PS00866">
    <property type="entry name" value="CPSASE_1"/>
    <property type="match status" value="1"/>
</dbReference>
<dbReference type="InterPro" id="IPR036914">
    <property type="entry name" value="MGS-like_dom_sf"/>
</dbReference>
<feature type="binding site" evidence="19">
    <location>
        <position position="299"/>
    </location>
    <ligand>
        <name>Mg(2+)</name>
        <dbReference type="ChEBI" id="CHEBI:18420"/>
        <label>2</label>
    </ligand>
</feature>
<dbReference type="InterPro" id="IPR058047">
    <property type="entry name" value="CPSase_preATP-grasp"/>
</dbReference>
<feature type="binding site" evidence="19">
    <location>
        <position position="299"/>
    </location>
    <ligand>
        <name>Mn(2+)</name>
        <dbReference type="ChEBI" id="CHEBI:29035"/>
        <label>1</label>
    </ligand>
</feature>
<comment type="function">
    <text evidence="17 19">Large subunit of the glutamine-dependent carbamoyl phosphate synthetase (CPSase). CPSase catalyzes the formation of carbamoyl phosphate from the ammonia moiety of glutamine, carbonate, and phosphate donated by ATP, constituting the first step of 2 biosynthetic pathways, one leading to arginine and/or urea and the other to pyrimidine nucleotides. The large subunit (synthetase) binds the substrates ammonia (free or transferred from glutamine from the small subunit), hydrogencarbonate and ATP and carries out an ATP-coupled ligase reaction, activating hydrogencarbonate by forming carboxy phosphate which reacts with ammonia to form carbamoyl phosphate.</text>
</comment>
<evidence type="ECO:0000256" key="17">
    <source>
        <dbReference type="ARBA" id="ARBA00057223"/>
    </source>
</evidence>
<feature type="binding site" evidence="19">
    <location>
        <position position="208"/>
    </location>
    <ligand>
        <name>ATP</name>
        <dbReference type="ChEBI" id="CHEBI:30616"/>
        <label>1</label>
    </ligand>
</feature>
<dbReference type="PANTHER" id="PTHR11405:SF53">
    <property type="entry name" value="CARBAMOYL-PHOSPHATE SYNTHASE [AMMONIA], MITOCHONDRIAL"/>
    <property type="match status" value="1"/>
</dbReference>
<dbReference type="Pfam" id="PF02142">
    <property type="entry name" value="MGS"/>
    <property type="match status" value="1"/>
</dbReference>
<dbReference type="NCBIfam" id="TIGR01369">
    <property type="entry name" value="CPSaseII_lrg"/>
    <property type="match status" value="1"/>
</dbReference>
<evidence type="ECO:0000256" key="18">
    <source>
        <dbReference type="ARBA" id="ARBA00062056"/>
    </source>
</evidence>
<feature type="binding site" evidence="19">
    <location>
        <position position="215"/>
    </location>
    <ligand>
        <name>ATP</name>
        <dbReference type="ChEBI" id="CHEBI:30616"/>
        <label>1</label>
    </ligand>
</feature>
<keyword evidence="24" id="KW-1185">Reference proteome</keyword>
<dbReference type="FunFam" id="3.30.1490.20:FF:000001">
    <property type="entry name" value="Carbamoyl-phosphate synthase large chain"/>
    <property type="match status" value="1"/>
</dbReference>
<dbReference type="HOGENOM" id="CLU_000513_1_0_11"/>
<evidence type="ECO:0000313" key="25">
    <source>
        <dbReference type="Proteomes" id="UP000215043"/>
    </source>
</evidence>
<feature type="binding site" evidence="19">
    <location>
        <position position="853"/>
    </location>
    <ligand>
        <name>Mn(2+)</name>
        <dbReference type="ChEBI" id="CHEBI:29035"/>
        <label>4</label>
    </ligand>
</feature>
<evidence type="ECO:0000256" key="11">
    <source>
        <dbReference type="ARBA" id="ARBA00022840"/>
    </source>
</evidence>
<comment type="similarity">
    <text evidence="4 19">Belongs to the CarB family.</text>
</comment>
<evidence type="ECO:0000256" key="2">
    <source>
        <dbReference type="ARBA" id="ARBA00004812"/>
    </source>
</evidence>
<keyword evidence="13 19" id="KW-0665">Pyrimidine biosynthesis</keyword>
<feature type="binding site" evidence="19">
    <location>
        <position position="129"/>
    </location>
    <ligand>
        <name>ATP</name>
        <dbReference type="ChEBI" id="CHEBI:30616"/>
        <label>1</label>
    </ligand>
</feature>
<reference evidence="22 25" key="2">
    <citation type="submission" date="2017-08" db="EMBL/GenBank/DDBJ databases">
        <title>The complete genome sequence of moderately halophilic actinomycete Actinopolyspora erythraea YIM 90600, the producer of novel erythromycin, novel actinopolysporins A-C and tubercidin.</title>
        <authorList>
            <person name="Yin M."/>
            <person name="Tang S."/>
        </authorList>
    </citation>
    <scope>NUCLEOTIDE SEQUENCE [LARGE SCALE GENOMIC DNA]</scope>
    <source>
        <strain evidence="22 25">YIM 90600</strain>
    </source>
</reference>
<dbReference type="OrthoDB" id="9804197at2"/>
<dbReference type="SUPFAM" id="SSF56059">
    <property type="entry name" value="Glutathione synthetase ATP-binding domain-like"/>
    <property type="match status" value="2"/>
</dbReference>
<gene>
    <name evidence="19 22" type="primary">carB</name>
    <name evidence="22" type="ORF">CDG81_15010</name>
    <name evidence="23" type="ORF">IL38_14750</name>
</gene>
<evidence type="ECO:0000256" key="12">
    <source>
        <dbReference type="ARBA" id="ARBA00022842"/>
    </source>
</evidence>
<dbReference type="CDD" id="cd01424">
    <property type="entry name" value="MGS_CPS_II"/>
    <property type="match status" value="1"/>
</dbReference>
<keyword evidence="14" id="KW-0464">Manganese</keyword>
<evidence type="ECO:0000256" key="1">
    <source>
        <dbReference type="ARBA" id="ARBA00001936"/>
    </source>
</evidence>
<dbReference type="InterPro" id="IPR011607">
    <property type="entry name" value="MGS-like_dom"/>
</dbReference>
<feature type="binding site" evidence="19">
    <location>
        <position position="800"/>
    </location>
    <ligand>
        <name>ATP</name>
        <dbReference type="ChEBI" id="CHEBI:30616"/>
        <label>2</label>
    </ligand>
</feature>
<dbReference type="eggNOG" id="COG0458">
    <property type="taxonomic scope" value="Bacteria"/>
</dbReference>
<comment type="catalytic activity">
    <reaction evidence="16 19">
        <text>hydrogencarbonate + L-glutamine + 2 ATP + H2O = carbamoyl phosphate + L-glutamate + 2 ADP + phosphate + 2 H(+)</text>
        <dbReference type="Rhea" id="RHEA:18633"/>
        <dbReference type="ChEBI" id="CHEBI:15377"/>
        <dbReference type="ChEBI" id="CHEBI:15378"/>
        <dbReference type="ChEBI" id="CHEBI:17544"/>
        <dbReference type="ChEBI" id="CHEBI:29985"/>
        <dbReference type="ChEBI" id="CHEBI:30616"/>
        <dbReference type="ChEBI" id="CHEBI:43474"/>
        <dbReference type="ChEBI" id="CHEBI:58228"/>
        <dbReference type="ChEBI" id="CHEBI:58359"/>
        <dbReference type="ChEBI" id="CHEBI:456216"/>
        <dbReference type="EC" id="6.3.5.5"/>
    </reaction>
</comment>
<feature type="binding site" evidence="19">
    <location>
        <position position="727"/>
    </location>
    <ligand>
        <name>ATP</name>
        <dbReference type="ChEBI" id="CHEBI:30616"/>
        <label>2</label>
    </ligand>
</feature>
<dbReference type="InterPro" id="IPR013815">
    <property type="entry name" value="ATP_grasp_subdomain_1"/>
</dbReference>
<dbReference type="Proteomes" id="UP000215043">
    <property type="component" value="Chromosome"/>
</dbReference>
<keyword evidence="6 19" id="KW-0436">Ligase</keyword>
<dbReference type="FunFam" id="1.10.1030.10:FF:000002">
    <property type="entry name" value="Carbamoyl-phosphate synthase large chain"/>
    <property type="match status" value="1"/>
</dbReference>
<feature type="binding site" evidence="19">
    <location>
        <position position="853"/>
    </location>
    <ligand>
        <name>ATP</name>
        <dbReference type="ChEBI" id="CHEBI:30616"/>
        <label>2</label>
    </ligand>
</feature>
<feature type="binding site" evidence="19">
    <location>
        <position position="855"/>
    </location>
    <ligand>
        <name>Mg(2+)</name>
        <dbReference type="ChEBI" id="CHEBI:18420"/>
        <label>4</label>
    </ligand>
</feature>
<dbReference type="SUPFAM" id="SSF52335">
    <property type="entry name" value="Methylglyoxal synthase-like"/>
    <property type="match status" value="1"/>
</dbReference>
<feature type="binding site" evidence="19">
    <location>
        <position position="176"/>
    </location>
    <ligand>
        <name>ATP</name>
        <dbReference type="ChEBI" id="CHEBI:30616"/>
        <label>1</label>
    </ligand>
</feature>
<dbReference type="EMBL" id="CP022752">
    <property type="protein sequence ID" value="ASU79378.1"/>
    <property type="molecule type" value="Genomic_DNA"/>
</dbReference>
<dbReference type="GO" id="GO:0004087">
    <property type="term" value="F:carbamoyl-phosphate synthase (ammonia) activity"/>
    <property type="evidence" value="ECO:0007669"/>
    <property type="project" value="UniProtKB-EC"/>
</dbReference>
<keyword evidence="7 19" id="KW-0028">Amino-acid biosynthesis</keyword>
<dbReference type="GO" id="GO:0005524">
    <property type="term" value="F:ATP binding"/>
    <property type="evidence" value="ECO:0007669"/>
    <property type="project" value="UniProtKB-UniRule"/>
</dbReference>
<dbReference type="Gene3D" id="1.10.1030.10">
    <property type="entry name" value="Carbamoyl-phosphate synthetase, large subunit oligomerisation domain"/>
    <property type="match status" value="1"/>
</dbReference>